<evidence type="ECO:0000313" key="4">
    <source>
        <dbReference type="Proteomes" id="UP001465755"/>
    </source>
</evidence>
<keyword evidence="4" id="KW-1185">Reference proteome</keyword>
<feature type="coiled-coil region" evidence="1">
    <location>
        <begin position="375"/>
        <end position="479"/>
    </location>
</feature>
<evidence type="ECO:0000313" key="3">
    <source>
        <dbReference type="EMBL" id="KAK9790582.1"/>
    </source>
</evidence>
<feature type="coiled-coil region" evidence="1">
    <location>
        <begin position="515"/>
        <end position="598"/>
    </location>
</feature>
<feature type="coiled-coil region" evidence="1">
    <location>
        <begin position="649"/>
        <end position="711"/>
    </location>
</feature>
<name>A0AAW1NSE6_9CHLO</name>
<dbReference type="Proteomes" id="UP001465755">
    <property type="component" value="Unassembled WGS sequence"/>
</dbReference>
<dbReference type="GO" id="GO:0005737">
    <property type="term" value="C:cytoplasm"/>
    <property type="evidence" value="ECO:0007669"/>
    <property type="project" value="TreeGrafter"/>
</dbReference>
<proteinExistence type="predicted"/>
<comment type="caution">
    <text evidence="3">The sequence shown here is derived from an EMBL/GenBank/DDBJ whole genome shotgun (WGS) entry which is preliminary data.</text>
</comment>
<dbReference type="EMBL" id="JALJOQ010000189">
    <property type="protein sequence ID" value="KAK9790582.1"/>
    <property type="molecule type" value="Genomic_DNA"/>
</dbReference>
<dbReference type="GO" id="GO:0035082">
    <property type="term" value="P:axoneme assembly"/>
    <property type="evidence" value="ECO:0007669"/>
    <property type="project" value="InterPro"/>
</dbReference>
<dbReference type="Pfam" id="PF08647">
    <property type="entry name" value="BRE1"/>
    <property type="match status" value="1"/>
</dbReference>
<feature type="region of interest" description="Disordered" evidence="2">
    <location>
        <begin position="36"/>
        <end position="75"/>
    </location>
</feature>
<sequence>MDENEQRDAADGLRDAPASAGNVIELVGSALADTSNISTAEPIAQPSKQTTSSYAADRPESQLTPLSAAPISNLTDSQQLLESTFASEGRSQLTAEERFGTATSAGKYSEPPPPAASFQFSPPSTASAQRGTVTELGDVDVSLPPDHPLLARAQAALAKQLLETKVRLQEELNQTRTAAKLAIRRREDLGVTLYDQQLSLAANQQALEASERTLQELAAKRVAADAELKDLRQQVAASSSRLAADRQEEVRLNKEVHQQDAMLRQAEQEDNDMKSEIAIARRATYATEANTKKLESEKQEQDFLIEHLHQRLHEAQSAIKLYTLQLSEQVEDTAEAREALAATAKDMSLVTAEQRSLLQQWQAAMQSMHQRDAALQLVKTELRDAQQKAAAAAAEARGIKNDITAATAERERLSSLVEREGTTLKALEDKLQTLAAQDEEVQASASTAQQSLDDTERQIQQVRAEAKAAATELQRLDNSMTTVRHHISEAEAALIVKLGEQASAESEARMTAKATAELKMKVADAQAAAEKLQQQLSRCEAEDTTAQQDEESTAAILKAIHRDLDARDDKLKELEAAMKQRNNEIDRKAMEIEALTRKFDAIVAAQGGQDQQHAGPLEAVIANLGREIEAASGEGRSIQRRWLAKQTELVNLQGNCAETAEQLQRLRSEFVVWQQRHLRLSRQEEEASAEVTDARRAVEKLRLQLARFNAAIGTANGLRHTLTEDATTVEGHIGNVLKGLEEDANKLVGQIDGAKTDKATLMDKLLEAESEVTLWERKLQLEREMRAALEAGPDSASAVAAAQHELSRSQARHADLLKTQERLMSAMEEAISRRDTITFKGALNQKLDSPAKARSQAKRLVVDLTRSLMDVHKECRATEETAGVLRERLEPLRGATAEAAAACERLRGRQTQLANALSDLSLRKKQALLATANLQRAAKLLEDAAAGKHASKLSPEAVESELQRTSTLHTRLQQLLIISPAVQAA</sequence>
<dbReference type="InterPro" id="IPR037386">
    <property type="entry name" value="CCDC40"/>
</dbReference>
<dbReference type="AlphaFoldDB" id="A0AAW1NSE6"/>
<feature type="coiled-coil region" evidence="1">
    <location>
        <begin position="158"/>
        <end position="283"/>
    </location>
</feature>
<dbReference type="PANTHER" id="PTHR16275">
    <property type="entry name" value="COILED-COIL DOMAIN-CONTAINING PROTEIN 40"/>
    <property type="match status" value="1"/>
</dbReference>
<evidence type="ECO:0000256" key="2">
    <source>
        <dbReference type="SAM" id="MobiDB-lite"/>
    </source>
</evidence>
<evidence type="ECO:0000256" key="1">
    <source>
        <dbReference type="SAM" id="Coils"/>
    </source>
</evidence>
<keyword evidence="1" id="KW-0175">Coiled coil</keyword>
<gene>
    <name evidence="3" type="ORF">WJX73_005807</name>
</gene>
<accession>A0AAW1NSE6</accession>
<feature type="compositionally biased region" description="Polar residues" evidence="2">
    <location>
        <begin position="61"/>
        <end position="75"/>
    </location>
</feature>
<feature type="coiled-coil region" evidence="1">
    <location>
        <begin position="737"/>
        <end position="778"/>
    </location>
</feature>
<feature type="region of interest" description="Disordered" evidence="2">
    <location>
        <begin position="103"/>
        <end position="131"/>
    </location>
</feature>
<dbReference type="PANTHER" id="PTHR16275:SF8">
    <property type="entry name" value="COILED-COIL DOMAIN-CONTAINING PROTEIN 40"/>
    <property type="match status" value="1"/>
</dbReference>
<feature type="compositionally biased region" description="Low complexity" evidence="2">
    <location>
        <begin position="116"/>
        <end position="128"/>
    </location>
</feature>
<organism evidence="3 4">
    <name type="scientific">Symbiochloris irregularis</name>
    <dbReference type="NCBI Taxonomy" id="706552"/>
    <lineage>
        <taxon>Eukaryota</taxon>
        <taxon>Viridiplantae</taxon>
        <taxon>Chlorophyta</taxon>
        <taxon>core chlorophytes</taxon>
        <taxon>Trebouxiophyceae</taxon>
        <taxon>Trebouxiales</taxon>
        <taxon>Trebouxiaceae</taxon>
        <taxon>Symbiochloris</taxon>
    </lineage>
</organism>
<protein>
    <submittedName>
        <fullName evidence="3">Uncharacterized protein</fullName>
    </submittedName>
</protein>
<reference evidence="3 4" key="1">
    <citation type="journal article" date="2024" name="Nat. Commun.">
        <title>Phylogenomics reveals the evolutionary origins of lichenization in chlorophyte algae.</title>
        <authorList>
            <person name="Puginier C."/>
            <person name="Libourel C."/>
            <person name="Otte J."/>
            <person name="Skaloud P."/>
            <person name="Haon M."/>
            <person name="Grisel S."/>
            <person name="Petersen M."/>
            <person name="Berrin J.G."/>
            <person name="Delaux P.M."/>
            <person name="Dal Grande F."/>
            <person name="Keller J."/>
        </authorList>
    </citation>
    <scope>NUCLEOTIDE SEQUENCE [LARGE SCALE GENOMIC DNA]</scope>
    <source>
        <strain evidence="3 4">SAG 2036</strain>
    </source>
</reference>